<reference evidence="1 2" key="1">
    <citation type="submission" date="2021-06" db="EMBL/GenBank/DDBJ databases">
        <title>Caerostris extrusa draft genome.</title>
        <authorList>
            <person name="Kono N."/>
            <person name="Arakawa K."/>
        </authorList>
    </citation>
    <scope>NUCLEOTIDE SEQUENCE [LARGE SCALE GENOMIC DNA]</scope>
</reference>
<sequence length="138" mass="14836">MCPHVVLCGLLVAQFDVPDLDDYGYHPVSKFLKSKTAGSPSQLTAGNCNFATAALLSSGKGGQPEVDSSTKTGWRPFFTLTEALLGHFSSVEGIAPGMEKKRAPPLSWNVYDTAGKKLNLDVNGLLYFIEVAQIVFVQ</sequence>
<comment type="caution">
    <text evidence="1">The sequence shown here is derived from an EMBL/GenBank/DDBJ whole genome shotgun (WGS) entry which is preliminary data.</text>
</comment>
<dbReference type="Proteomes" id="UP001054945">
    <property type="component" value="Unassembled WGS sequence"/>
</dbReference>
<dbReference type="AlphaFoldDB" id="A0AAV4N0K2"/>
<accession>A0AAV4N0K2</accession>
<gene>
    <name evidence="1" type="ORF">CEXT_465481</name>
</gene>
<organism evidence="1 2">
    <name type="scientific">Caerostris extrusa</name>
    <name type="common">Bark spider</name>
    <name type="synonym">Caerostris bankana</name>
    <dbReference type="NCBI Taxonomy" id="172846"/>
    <lineage>
        <taxon>Eukaryota</taxon>
        <taxon>Metazoa</taxon>
        <taxon>Ecdysozoa</taxon>
        <taxon>Arthropoda</taxon>
        <taxon>Chelicerata</taxon>
        <taxon>Arachnida</taxon>
        <taxon>Araneae</taxon>
        <taxon>Araneomorphae</taxon>
        <taxon>Entelegynae</taxon>
        <taxon>Araneoidea</taxon>
        <taxon>Araneidae</taxon>
        <taxon>Caerostris</taxon>
    </lineage>
</organism>
<protein>
    <submittedName>
        <fullName evidence="1">Uncharacterized protein</fullName>
    </submittedName>
</protein>
<keyword evidence="2" id="KW-1185">Reference proteome</keyword>
<evidence type="ECO:0000313" key="1">
    <source>
        <dbReference type="EMBL" id="GIX77706.1"/>
    </source>
</evidence>
<name>A0AAV4N0K2_CAEEX</name>
<evidence type="ECO:0000313" key="2">
    <source>
        <dbReference type="Proteomes" id="UP001054945"/>
    </source>
</evidence>
<proteinExistence type="predicted"/>
<dbReference type="EMBL" id="BPLR01002783">
    <property type="protein sequence ID" value="GIX77706.1"/>
    <property type="molecule type" value="Genomic_DNA"/>
</dbReference>